<dbReference type="UniPathway" id="UPA00049">
    <property type="reaction ID" value="UER00059"/>
</dbReference>
<dbReference type="InterPro" id="IPR045865">
    <property type="entry name" value="ACT-like_dom_sf"/>
</dbReference>
<dbReference type="Gene3D" id="3.30.70.1150">
    <property type="entry name" value="ACT-like. Chain A, domain 2"/>
    <property type="match status" value="1"/>
</dbReference>
<dbReference type="NCBIfam" id="NF008864">
    <property type="entry name" value="PRK11895.1"/>
    <property type="match status" value="1"/>
</dbReference>
<evidence type="ECO:0000256" key="3">
    <source>
        <dbReference type="ARBA" id="ARBA00006341"/>
    </source>
</evidence>
<evidence type="ECO:0000256" key="8">
    <source>
        <dbReference type="RuleBase" id="RU368092"/>
    </source>
</evidence>
<comment type="function">
    <text evidence="8">Catalyzes the conversion of 2 pyruvate molecules into acetolactate in the first common step of the biosynthetic pathway of the branched-amino acids such as leucine, isoleucine, and valine.</text>
</comment>
<dbReference type="Pfam" id="PF10369">
    <property type="entry name" value="ALS_ss_C"/>
    <property type="match status" value="1"/>
</dbReference>
<reference evidence="10" key="1">
    <citation type="submission" date="2020-01" db="EMBL/GenBank/DDBJ databases">
        <authorList>
            <person name="Meier V. D."/>
            <person name="Meier V D."/>
        </authorList>
    </citation>
    <scope>NUCLEOTIDE SEQUENCE</scope>
    <source>
        <strain evidence="10">HLG_WM_MAG_01</strain>
    </source>
</reference>
<evidence type="ECO:0000256" key="6">
    <source>
        <dbReference type="ARBA" id="ARBA00023304"/>
    </source>
</evidence>
<dbReference type="Pfam" id="PF22629">
    <property type="entry name" value="ACT_AHAS_ss"/>
    <property type="match status" value="1"/>
</dbReference>
<evidence type="ECO:0000256" key="4">
    <source>
        <dbReference type="ARBA" id="ARBA00011744"/>
    </source>
</evidence>
<comment type="similarity">
    <text evidence="3 8">Belongs to the acetolactate synthase small subunit family.</text>
</comment>
<dbReference type="FunFam" id="3.30.70.260:FF:000001">
    <property type="entry name" value="Acetolactate synthase, small subunit"/>
    <property type="match status" value="1"/>
</dbReference>
<dbReference type="Gene3D" id="3.30.70.260">
    <property type="match status" value="1"/>
</dbReference>
<accession>A0A6S6S1W5</accession>
<feature type="domain" description="ACT" evidence="9">
    <location>
        <begin position="10"/>
        <end position="84"/>
    </location>
</feature>
<evidence type="ECO:0000259" key="9">
    <source>
        <dbReference type="PROSITE" id="PS51671"/>
    </source>
</evidence>
<proteinExistence type="inferred from homology"/>
<dbReference type="GO" id="GO:0009097">
    <property type="term" value="P:isoleucine biosynthetic process"/>
    <property type="evidence" value="ECO:0007669"/>
    <property type="project" value="UniProtKB-UniRule"/>
</dbReference>
<protein>
    <recommendedName>
        <fullName evidence="8">Acetolactate synthase small subunit</fullName>
        <shortName evidence="8">AHAS</shortName>
        <shortName evidence="8">ALS</shortName>
        <ecNumber evidence="8">2.2.1.6</ecNumber>
    </recommendedName>
    <alternativeName>
        <fullName evidence="8">Acetohydroxy-acid synthase small subunit</fullName>
    </alternativeName>
</protein>
<dbReference type="GO" id="GO:1990610">
    <property type="term" value="F:acetolactate synthase regulator activity"/>
    <property type="evidence" value="ECO:0007669"/>
    <property type="project" value="UniProtKB-UniRule"/>
</dbReference>
<dbReference type="InterPro" id="IPR054480">
    <property type="entry name" value="AHAS_small-like_ACT"/>
</dbReference>
<name>A0A6S6S1W5_9BACT</name>
<comment type="catalytic activity">
    <reaction evidence="7 8">
        <text>2 pyruvate + H(+) = (2S)-2-acetolactate + CO2</text>
        <dbReference type="Rhea" id="RHEA:25249"/>
        <dbReference type="ChEBI" id="CHEBI:15361"/>
        <dbReference type="ChEBI" id="CHEBI:15378"/>
        <dbReference type="ChEBI" id="CHEBI:16526"/>
        <dbReference type="ChEBI" id="CHEBI:58476"/>
        <dbReference type="EC" id="2.2.1.6"/>
    </reaction>
</comment>
<evidence type="ECO:0000256" key="7">
    <source>
        <dbReference type="ARBA" id="ARBA00048670"/>
    </source>
</evidence>
<evidence type="ECO:0000256" key="1">
    <source>
        <dbReference type="ARBA" id="ARBA00004974"/>
    </source>
</evidence>
<sequence>MSEKLNERRVISVIVLNESSVLSRIASLFAARGYNIESLTVAPIPNSDMSHITIATQGSTKLMEQITKQLHKLIPVYKVIEHEEMVEKEMVLAKFPIAENLSDISALAAAYNGGIVNVGQEMIIVMVADEPCRIKHFIEASKRYNPTEIVRGGTVAIER</sequence>
<keyword evidence="6 8" id="KW-0100">Branched-chain amino acid biosynthesis</keyword>
<dbReference type="InterPro" id="IPR039557">
    <property type="entry name" value="AHAS_ACT"/>
</dbReference>
<gene>
    <name evidence="10" type="ORF">HELGO_WM2482</name>
</gene>
<dbReference type="GO" id="GO:0009099">
    <property type="term" value="P:L-valine biosynthetic process"/>
    <property type="evidence" value="ECO:0007669"/>
    <property type="project" value="UniProtKB-UniRule"/>
</dbReference>
<dbReference type="CDD" id="cd04878">
    <property type="entry name" value="ACT_AHAS"/>
    <property type="match status" value="1"/>
</dbReference>
<dbReference type="SUPFAM" id="SSF55021">
    <property type="entry name" value="ACT-like"/>
    <property type="match status" value="2"/>
</dbReference>
<keyword evidence="8 10" id="KW-0808">Transferase</keyword>
<comment type="subunit">
    <text evidence="4 8">Dimer of large and small chains.</text>
</comment>
<dbReference type="EC" id="2.2.1.6" evidence="8"/>
<dbReference type="UniPathway" id="UPA00047">
    <property type="reaction ID" value="UER00055"/>
</dbReference>
<dbReference type="PANTHER" id="PTHR30239:SF0">
    <property type="entry name" value="ACETOLACTATE SYNTHASE SMALL SUBUNIT 1, CHLOROPLASTIC"/>
    <property type="match status" value="1"/>
</dbReference>
<dbReference type="PANTHER" id="PTHR30239">
    <property type="entry name" value="ACETOLACTATE SYNTHASE SMALL SUBUNIT"/>
    <property type="match status" value="1"/>
</dbReference>
<comment type="pathway">
    <text evidence="1 8">Amino-acid biosynthesis; L-isoleucine biosynthesis; L-isoleucine from 2-oxobutanoate: step 1/4.</text>
</comment>
<dbReference type="PROSITE" id="PS51671">
    <property type="entry name" value="ACT"/>
    <property type="match status" value="1"/>
</dbReference>
<keyword evidence="5 8" id="KW-0028">Amino-acid biosynthesis</keyword>
<organism evidence="10">
    <name type="scientific">uncultured Sulfurovum sp</name>
    <dbReference type="NCBI Taxonomy" id="269237"/>
    <lineage>
        <taxon>Bacteria</taxon>
        <taxon>Pseudomonadati</taxon>
        <taxon>Campylobacterota</taxon>
        <taxon>Epsilonproteobacteria</taxon>
        <taxon>Campylobacterales</taxon>
        <taxon>Sulfurovaceae</taxon>
        <taxon>Sulfurovum</taxon>
        <taxon>environmental samples</taxon>
    </lineage>
</organism>
<evidence type="ECO:0000256" key="5">
    <source>
        <dbReference type="ARBA" id="ARBA00022605"/>
    </source>
</evidence>
<evidence type="ECO:0000313" key="10">
    <source>
        <dbReference type="EMBL" id="CAA6801703.1"/>
    </source>
</evidence>
<dbReference type="AlphaFoldDB" id="A0A6S6S1W5"/>
<dbReference type="NCBIfam" id="TIGR00119">
    <property type="entry name" value="acolac_sm"/>
    <property type="match status" value="1"/>
</dbReference>
<dbReference type="InterPro" id="IPR004789">
    <property type="entry name" value="Acetalactate_synth_ssu"/>
</dbReference>
<dbReference type="InterPro" id="IPR002912">
    <property type="entry name" value="ACT_dom"/>
</dbReference>
<comment type="pathway">
    <text evidence="2 8">Amino-acid biosynthesis; L-valine biosynthesis; L-valine from pyruvate: step 1/4.</text>
</comment>
<dbReference type="GO" id="GO:0005829">
    <property type="term" value="C:cytosol"/>
    <property type="evidence" value="ECO:0007669"/>
    <property type="project" value="TreeGrafter"/>
</dbReference>
<dbReference type="InterPro" id="IPR027271">
    <property type="entry name" value="Acetolactate_synth/TF_NikR_C"/>
</dbReference>
<dbReference type="GO" id="GO:0003984">
    <property type="term" value="F:acetolactate synthase activity"/>
    <property type="evidence" value="ECO:0007669"/>
    <property type="project" value="UniProtKB-UniRule"/>
</dbReference>
<dbReference type="InterPro" id="IPR019455">
    <property type="entry name" value="Acetolactate_synth_ssu_C"/>
</dbReference>
<dbReference type="EMBL" id="CACVAS010000020">
    <property type="protein sequence ID" value="CAA6801703.1"/>
    <property type="molecule type" value="Genomic_DNA"/>
</dbReference>
<evidence type="ECO:0000256" key="2">
    <source>
        <dbReference type="ARBA" id="ARBA00005025"/>
    </source>
</evidence>